<dbReference type="AlphaFoldDB" id="A0AAN7U0C4"/>
<dbReference type="FunFam" id="3.30.470.20:FF:000002">
    <property type="entry name" value="Succinate--CoA ligase [ADP-forming] subunit beta"/>
    <property type="match status" value="1"/>
</dbReference>
<comment type="subunit">
    <text evidence="11">Heterodimer of an alpha and a beta subunit. The beta subunit determines specificity for ATP.</text>
</comment>
<dbReference type="GO" id="GO:0005739">
    <property type="term" value="C:mitochondrion"/>
    <property type="evidence" value="ECO:0007669"/>
    <property type="project" value="UniProtKB-SubCell"/>
</dbReference>
<dbReference type="Proteomes" id="UP001344447">
    <property type="component" value="Unassembled WGS sequence"/>
</dbReference>
<dbReference type="PANTHER" id="PTHR11815:SF1">
    <property type="entry name" value="SUCCINATE--COA LIGASE [ADP-FORMING] SUBUNIT BETA, MITOCHONDRIAL"/>
    <property type="match status" value="1"/>
</dbReference>
<dbReference type="Gene3D" id="3.30.470.20">
    <property type="entry name" value="ATP-grasp fold, B domain"/>
    <property type="match status" value="1"/>
</dbReference>
<comment type="subcellular location">
    <subcellularLocation>
        <location evidence="11">Mitochondrion</location>
    </subcellularLocation>
</comment>
<evidence type="ECO:0000256" key="4">
    <source>
        <dbReference type="ARBA" id="ARBA00022723"/>
    </source>
</evidence>
<dbReference type="InterPro" id="IPR016102">
    <property type="entry name" value="Succinyl-CoA_synth-like"/>
</dbReference>
<dbReference type="PROSITE" id="PS50975">
    <property type="entry name" value="ATP_GRASP"/>
    <property type="match status" value="1"/>
</dbReference>
<dbReference type="EC" id="6.2.1.5" evidence="11"/>
<keyword evidence="6 11" id="KW-0067">ATP-binding</keyword>
<feature type="site" description="Important for substrate specificity" evidence="11">
    <location>
        <position position="75"/>
    </location>
</feature>
<comment type="function">
    <text evidence="11">ATP-specific succinyl-CoA synthetase functions in the citric acid cycle (TCA), coupling the hydrolysis of succinyl-CoA to the synthesis of ATP and thus represents the only step of substrate-level phosphorylation in the TCA. The beta subunit provides nucleotide specificity of the enzyme and binds the substrate succinate, while the binding sites for coenzyme A and phosphate are found in the alpha subunit.</text>
</comment>
<dbReference type="GO" id="GO:0006099">
    <property type="term" value="P:tricarboxylic acid cycle"/>
    <property type="evidence" value="ECO:0007669"/>
    <property type="project" value="UniProtKB-UniRule"/>
</dbReference>
<dbReference type="EMBL" id="JAVFKY010000006">
    <property type="protein sequence ID" value="KAK5574743.1"/>
    <property type="molecule type" value="Genomic_DNA"/>
</dbReference>
<evidence type="ECO:0000256" key="9">
    <source>
        <dbReference type="ARBA" id="ARBA00023128"/>
    </source>
</evidence>
<feature type="binding site" evidence="11">
    <location>
        <position position="304"/>
    </location>
    <ligand>
        <name>substrate</name>
        <note>ligand shared with subunit alpha</note>
    </ligand>
</feature>
<proteinExistence type="inferred from homology"/>
<name>A0AAN7U0C4_9MYCE</name>
<organism evidence="13 14">
    <name type="scientific">Dictyostelium firmibasis</name>
    <dbReference type="NCBI Taxonomy" id="79012"/>
    <lineage>
        <taxon>Eukaryota</taxon>
        <taxon>Amoebozoa</taxon>
        <taxon>Evosea</taxon>
        <taxon>Eumycetozoa</taxon>
        <taxon>Dictyostelia</taxon>
        <taxon>Dictyosteliales</taxon>
        <taxon>Dictyosteliaceae</taxon>
        <taxon>Dictyostelium</taxon>
    </lineage>
</organism>
<keyword evidence="4 11" id="KW-0479">Metal-binding</keyword>
<dbReference type="NCBIfam" id="TIGR01016">
    <property type="entry name" value="sucCoAbeta"/>
    <property type="match status" value="1"/>
</dbReference>
<feature type="binding site" evidence="11">
    <location>
        <position position="253"/>
    </location>
    <ligand>
        <name>Mg(2+)</name>
        <dbReference type="ChEBI" id="CHEBI:18420"/>
    </ligand>
</feature>
<comment type="catalytic activity">
    <reaction evidence="11">
        <text>succinate + ATP + CoA = succinyl-CoA + ADP + phosphate</text>
        <dbReference type="Rhea" id="RHEA:17661"/>
        <dbReference type="ChEBI" id="CHEBI:30031"/>
        <dbReference type="ChEBI" id="CHEBI:30616"/>
        <dbReference type="ChEBI" id="CHEBI:43474"/>
        <dbReference type="ChEBI" id="CHEBI:57287"/>
        <dbReference type="ChEBI" id="CHEBI:57292"/>
        <dbReference type="ChEBI" id="CHEBI:456216"/>
        <dbReference type="EC" id="6.2.1.5"/>
    </reaction>
</comment>
<dbReference type="Pfam" id="PF08442">
    <property type="entry name" value="ATP-grasp_2"/>
    <property type="match status" value="1"/>
</dbReference>
<comment type="pathway">
    <text evidence="1 11">Carbohydrate metabolism; tricarboxylic acid cycle; succinate from succinyl-CoA (ligase route): step 1/1.</text>
</comment>
<comment type="cofactor">
    <cofactor evidence="11">
        <name>Mg(2+)</name>
        <dbReference type="ChEBI" id="CHEBI:18420"/>
    </cofactor>
    <text evidence="11">Binds 1 Mg(2+) ion per subunit.</text>
</comment>
<evidence type="ECO:0000313" key="13">
    <source>
        <dbReference type="EMBL" id="KAK5574743.1"/>
    </source>
</evidence>
<protein>
    <recommendedName>
        <fullName evidence="11">Succinate--CoA ligase [ADP-forming] subunit beta, mitochondrial</fullName>
        <ecNumber evidence="11">6.2.1.5</ecNumber>
    </recommendedName>
    <alternativeName>
        <fullName evidence="11">ATP-specific succinyl-CoA synthetase subunit beta</fullName>
        <shortName evidence="11">A-SCS</shortName>
    </alternativeName>
    <alternativeName>
        <fullName evidence="11">Succinyl-CoA synthetase beta-A chain</fullName>
        <shortName evidence="11">SCS-betaA</shortName>
    </alternativeName>
</protein>
<dbReference type="InterPro" id="IPR013650">
    <property type="entry name" value="ATP-grasp_succ-CoA_synth-type"/>
</dbReference>
<evidence type="ECO:0000256" key="11">
    <source>
        <dbReference type="HAMAP-Rule" id="MF_03220"/>
    </source>
</evidence>
<dbReference type="HAMAP" id="MF_00558">
    <property type="entry name" value="Succ_CoA_beta"/>
    <property type="match status" value="1"/>
</dbReference>
<evidence type="ECO:0000259" key="12">
    <source>
        <dbReference type="PROSITE" id="PS50975"/>
    </source>
</evidence>
<feature type="binding site" evidence="11">
    <location>
        <begin position="361"/>
        <end position="363"/>
    </location>
    <ligand>
        <name>substrate</name>
        <note>ligand shared with subunit alpha</note>
    </ligand>
</feature>
<dbReference type="GO" id="GO:0042709">
    <property type="term" value="C:succinate-CoA ligase complex"/>
    <property type="evidence" value="ECO:0007669"/>
    <property type="project" value="TreeGrafter"/>
</dbReference>
<evidence type="ECO:0000256" key="3">
    <source>
        <dbReference type="ARBA" id="ARBA00022598"/>
    </source>
</evidence>
<keyword evidence="7 11" id="KW-0460">Magnesium</keyword>
<sequence>MLSNLAKKTIQSSKILDNLVNKSTSSLVYQKRFLNVHEYQAQKMMKSFGINCPVGNVAETPEEAEKIAEVMNTQDLVVKAQVLAGGRGKGIFTSGLKGGVQLCSSAEDVKKFASKMLGHTLVTKQTGADGRVVHQVYVTERHFLRKEMYFAILMDRKAGGPVLVGSPEGGVDIEGVARENPSAIYKEPIDIMVGIQPEQTKRLAEKLGFSKKNIPMAQDQMKKLYDFFIKNDCTLVEINPLAETASGDVLCMDAKLNFDDNAAFRHPDIFKLRDKSQEDPREVKAAEFDLNYIGLDGNIGCLVNGAGLAMASMDIIKLYGGSPANFLDVGGGATQKQVTEAIKLISSDKKVKSILVNIFGGIMKCDVIALGIIAALKELSIATPLVVRLQGTNVEAAKKIMEDSGLRLIAADNLDDAAQKSVRIAEIVSLAEKSDLEISFKLPL</sequence>
<comment type="caution">
    <text evidence="13">The sequence shown here is derived from an EMBL/GenBank/DDBJ whole genome shotgun (WGS) entry which is preliminary data.</text>
</comment>
<dbReference type="InterPro" id="IPR005811">
    <property type="entry name" value="SUCC_ACL_C"/>
</dbReference>
<dbReference type="GO" id="GO:0004775">
    <property type="term" value="F:succinate-CoA ligase (ADP-forming) activity"/>
    <property type="evidence" value="ECO:0007669"/>
    <property type="project" value="UniProtKB-UniRule"/>
</dbReference>
<keyword evidence="8" id="KW-0809">Transit peptide</keyword>
<dbReference type="GO" id="GO:0005524">
    <property type="term" value="F:ATP binding"/>
    <property type="evidence" value="ECO:0007669"/>
    <property type="project" value="UniProtKB-UniRule"/>
</dbReference>
<dbReference type="SUPFAM" id="SSF56059">
    <property type="entry name" value="Glutathione synthetase ATP-binding domain-like"/>
    <property type="match status" value="1"/>
</dbReference>
<dbReference type="PANTHER" id="PTHR11815">
    <property type="entry name" value="SUCCINYL-COA SYNTHETASE BETA CHAIN"/>
    <property type="match status" value="1"/>
</dbReference>
<evidence type="ECO:0000256" key="6">
    <source>
        <dbReference type="ARBA" id="ARBA00022840"/>
    </source>
</evidence>
<feature type="binding site" evidence="11">
    <location>
        <position position="79"/>
    </location>
    <ligand>
        <name>ATP</name>
        <dbReference type="ChEBI" id="CHEBI:30616"/>
    </ligand>
</feature>
<accession>A0AAN7U0C4</accession>
<dbReference type="Pfam" id="PF00549">
    <property type="entry name" value="Ligase_CoA"/>
    <property type="match status" value="1"/>
</dbReference>
<dbReference type="InterPro" id="IPR017866">
    <property type="entry name" value="Succ-CoA_synthase_bsu_CS"/>
</dbReference>
<dbReference type="InterPro" id="IPR011761">
    <property type="entry name" value="ATP-grasp"/>
</dbReference>
<evidence type="ECO:0000256" key="2">
    <source>
        <dbReference type="ARBA" id="ARBA00022532"/>
    </source>
</evidence>
<dbReference type="InterPro" id="IPR005809">
    <property type="entry name" value="Succ_CoA_ligase-like_bsu"/>
</dbReference>
<feature type="binding site" evidence="11">
    <location>
        <begin position="86"/>
        <end position="88"/>
    </location>
    <ligand>
        <name>ATP</name>
        <dbReference type="ChEBI" id="CHEBI:30616"/>
    </ligand>
</feature>
<feature type="domain" description="ATP-grasp" evidence="12">
    <location>
        <begin position="42"/>
        <end position="267"/>
    </location>
</feature>
<dbReference type="GO" id="GO:0006104">
    <property type="term" value="P:succinyl-CoA metabolic process"/>
    <property type="evidence" value="ECO:0007669"/>
    <property type="project" value="TreeGrafter"/>
</dbReference>
<dbReference type="PROSITE" id="PS01217">
    <property type="entry name" value="SUCCINYL_COA_LIG_3"/>
    <property type="match status" value="1"/>
</dbReference>
<keyword evidence="2 11" id="KW-0816">Tricarboxylic acid cycle</keyword>
<dbReference type="NCBIfam" id="NF001913">
    <property type="entry name" value="PRK00696.1"/>
    <property type="match status" value="1"/>
</dbReference>
<dbReference type="SUPFAM" id="SSF52210">
    <property type="entry name" value="Succinyl-CoA synthetase domains"/>
    <property type="match status" value="1"/>
</dbReference>
<comment type="subunit">
    <text evidence="10">Heterodimer of an alpha and a beta subunit. The beta subunit determines specificity for GTP.</text>
</comment>
<dbReference type="InterPro" id="IPR034723">
    <property type="entry name" value="Succ_CoA_betaA_euk"/>
</dbReference>
<evidence type="ECO:0000256" key="1">
    <source>
        <dbReference type="ARBA" id="ARBA00005064"/>
    </source>
</evidence>
<keyword evidence="9 11" id="KW-0496">Mitochondrion</keyword>
<keyword evidence="5 11" id="KW-0547">Nucleotide-binding</keyword>
<feature type="binding site" evidence="11">
    <location>
        <position position="239"/>
    </location>
    <ligand>
        <name>Mg(2+)</name>
        <dbReference type="ChEBI" id="CHEBI:18420"/>
    </ligand>
</feature>
<keyword evidence="3 11" id="KW-0436">Ligase</keyword>
<evidence type="ECO:0000256" key="10">
    <source>
        <dbReference type="ARBA" id="ARBA00063570"/>
    </source>
</evidence>
<gene>
    <name evidence="13" type="ORF">RB653_009996</name>
</gene>
<evidence type="ECO:0000256" key="5">
    <source>
        <dbReference type="ARBA" id="ARBA00022741"/>
    </source>
</evidence>
<evidence type="ECO:0000313" key="14">
    <source>
        <dbReference type="Proteomes" id="UP001344447"/>
    </source>
</evidence>
<dbReference type="PIRSF" id="PIRSF001554">
    <property type="entry name" value="SucCS_beta"/>
    <property type="match status" value="1"/>
</dbReference>
<reference evidence="13 14" key="1">
    <citation type="submission" date="2023-11" db="EMBL/GenBank/DDBJ databases">
        <title>Dfirmibasis_genome.</title>
        <authorList>
            <person name="Edelbroek B."/>
            <person name="Kjellin J."/>
            <person name="Jerlstrom-Hultqvist J."/>
            <person name="Soderbom F."/>
        </authorList>
    </citation>
    <scope>NUCLEOTIDE SEQUENCE [LARGE SCALE GENOMIC DNA]</scope>
    <source>
        <strain evidence="13 14">TNS-C-14</strain>
    </source>
</reference>
<dbReference type="FunFam" id="3.40.50.261:FF:000001">
    <property type="entry name" value="Succinate--CoA ligase [ADP-forming] subunit beta"/>
    <property type="match status" value="1"/>
</dbReference>
<dbReference type="Gene3D" id="3.30.1490.20">
    <property type="entry name" value="ATP-grasp fold, A domain"/>
    <property type="match status" value="1"/>
</dbReference>
<keyword evidence="14" id="KW-1185">Reference proteome</keyword>
<dbReference type="InterPro" id="IPR013815">
    <property type="entry name" value="ATP_grasp_subdomain_1"/>
</dbReference>
<dbReference type="HAMAP" id="MF_03220">
    <property type="entry name" value="Succ_CoA_betaA_euk"/>
    <property type="match status" value="1"/>
</dbReference>
<comment type="similarity">
    <text evidence="11">Belongs to the succinate/malate CoA ligase beta subunit family. ATP-specific subunit beta subfamily.</text>
</comment>
<evidence type="ECO:0000256" key="8">
    <source>
        <dbReference type="ARBA" id="ARBA00022946"/>
    </source>
</evidence>
<dbReference type="Gene3D" id="3.40.50.261">
    <property type="entry name" value="Succinyl-CoA synthetase domains"/>
    <property type="match status" value="1"/>
</dbReference>
<evidence type="ECO:0000256" key="7">
    <source>
        <dbReference type="ARBA" id="ARBA00022842"/>
    </source>
</evidence>
<feature type="site" description="Important for substrate specificity" evidence="11">
    <location>
        <position position="143"/>
    </location>
</feature>
<dbReference type="GO" id="GO:0000287">
    <property type="term" value="F:magnesium ion binding"/>
    <property type="evidence" value="ECO:0007669"/>
    <property type="project" value="UniProtKB-UniRule"/>
</dbReference>
<dbReference type="FunFam" id="3.30.1490.20:FF:000004">
    <property type="entry name" value="Succinate--CoA ligase [ADP-forming] subunit beta, mitochondrial"/>
    <property type="match status" value="1"/>
</dbReference>